<proteinExistence type="predicted"/>
<reference evidence="2" key="1">
    <citation type="journal article" date="2022" name="Mol. Ecol. Resour.">
        <title>The genomes of chicory, endive, great burdock and yacon provide insights into Asteraceae palaeo-polyploidization history and plant inulin production.</title>
        <authorList>
            <person name="Fan W."/>
            <person name="Wang S."/>
            <person name="Wang H."/>
            <person name="Wang A."/>
            <person name="Jiang F."/>
            <person name="Liu H."/>
            <person name="Zhao H."/>
            <person name="Xu D."/>
            <person name="Zhang Y."/>
        </authorList>
    </citation>
    <scope>NUCLEOTIDE SEQUENCE [LARGE SCALE GENOMIC DNA]</scope>
    <source>
        <strain evidence="2">cv. Niubang</strain>
    </source>
</reference>
<evidence type="ECO:0000313" key="2">
    <source>
        <dbReference type="Proteomes" id="UP001055879"/>
    </source>
</evidence>
<gene>
    <name evidence="1" type="ORF">L6452_11482</name>
</gene>
<evidence type="ECO:0000313" key="1">
    <source>
        <dbReference type="EMBL" id="KAI3748427.1"/>
    </source>
</evidence>
<dbReference type="Proteomes" id="UP001055879">
    <property type="component" value="Linkage Group LG03"/>
</dbReference>
<dbReference type="EMBL" id="CM042049">
    <property type="protein sequence ID" value="KAI3748427.1"/>
    <property type="molecule type" value="Genomic_DNA"/>
</dbReference>
<organism evidence="1 2">
    <name type="scientific">Arctium lappa</name>
    <name type="common">Greater burdock</name>
    <name type="synonym">Lappa major</name>
    <dbReference type="NCBI Taxonomy" id="4217"/>
    <lineage>
        <taxon>Eukaryota</taxon>
        <taxon>Viridiplantae</taxon>
        <taxon>Streptophyta</taxon>
        <taxon>Embryophyta</taxon>
        <taxon>Tracheophyta</taxon>
        <taxon>Spermatophyta</taxon>
        <taxon>Magnoliopsida</taxon>
        <taxon>eudicotyledons</taxon>
        <taxon>Gunneridae</taxon>
        <taxon>Pentapetalae</taxon>
        <taxon>asterids</taxon>
        <taxon>campanulids</taxon>
        <taxon>Asterales</taxon>
        <taxon>Asteraceae</taxon>
        <taxon>Carduoideae</taxon>
        <taxon>Cardueae</taxon>
        <taxon>Arctiinae</taxon>
        <taxon>Arctium</taxon>
    </lineage>
</organism>
<reference evidence="1 2" key="2">
    <citation type="journal article" date="2022" name="Mol. Ecol. Resour.">
        <title>The genomes of chicory, endive, great burdock and yacon provide insights into Asteraceae paleo-polyploidization history and plant inulin production.</title>
        <authorList>
            <person name="Fan W."/>
            <person name="Wang S."/>
            <person name="Wang H."/>
            <person name="Wang A."/>
            <person name="Jiang F."/>
            <person name="Liu H."/>
            <person name="Zhao H."/>
            <person name="Xu D."/>
            <person name="Zhang Y."/>
        </authorList>
    </citation>
    <scope>NUCLEOTIDE SEQUENCE [LARGE SCALE GENOMIC DNA]</scope>
    <source>
        <strain evidence="2">cv. Niubang</strain>
    </source>
</reference>
<keyword evidence="2" id="KW-1185">Reference proteome</keyword>
<name>A0ACB9DPF8_ARCLA</name>
<comment type="caution">
    <text evidence="1">The sequence shown here is derived from an EMBL/GenBank/DDBJ whole genome shotgun (WGS) entry which is preliminary data.</text>
</comment>
<accession>A0ACB9DPF8</accession>
<protein>
    <submittedName>
        <fullName evidence="1">Uncharacterized protein</fullName>
    </submittedName>
</protein>
<sequence length="76" mass="8961">MLSRLSCFVLRQGFRSFCKRYPCVPAFHQNMFSSTDIQPSMELKLQLFPVDESIIRKALEVVWLVCECLMYHSKNL</sequence>